<gene>
    <name evidence="1" type="ORF">FEM01_03955</name>
</gene>
<accession>A0A5R8ZIF4</accession>
<evidence type="ECO:0000313" key="2">
    <source>
        <dbReference type="Proteomes" id="UP000309819"/>
    </source>
</evidence>
<dbReference type="Proteomes" id="UP000309819">
    <property type="component" value="Unassembled WGS sequence"/>
</dbReference>
<keyword evidence="2" id="KW-1185">Reference proteome</keyword>
<comment type="caution">
    <text evidence="1">The sequence shown here is derived from an EMBL/GenBank/DDBJ whole genome shotgun (WGS) entry which is preliminary data.</text>
</comment>
<organism evidence="1 2">
    <name type="scientific">Pseudomonas mosselii</name>
    <dbReference type="NCBI Taxonomy" id="78327"/>
    <lineage>
        <taxon>Bacteria</taxon>
        <taxon>Pseudomonadati</taxon>
        <taxon>Pseudomonadota</taxon>
        <taxon>Gammaproteobacteria</taxon>
        <taxon>Pseudomonadales</taxon>
        <taxon>Pseudomonadaceae</taxon>
        <taxon>Pseudomonas</taxon>
    </lineage>
</organism>
<name>A0A5R8ZIF4_9PSED</name>
<protein>
    <submittedName>
        <fullName evidence="1">Uncharacterized protein</fullName>
    </submittedName>
</protein>
<proteinExistence type="predicted"/>
<reference evidence="1 2" key="1">
    <citation type="submission" date="2019-05" db="EMBL/GenBank/DDBJ databases">
        <title>Pseudomonas sp. SC006 isolated from lettuce that can produce HBGAs.</title>
        <authorList>
            <person name="Wang D."/>
            <person name="Liao N."/>
            <person name="Liu D."/>
            <person name="Zhang Z."/>
            <person name="Zou S."/>
        </authorList>
    </citation>
    <scope>NUCLEOTIDE SEQUENCE [LARGE SCALE GENOMIC DNA]</scope>
    <source>
        <strain evidence="1 2">SC006</strain>
    </source>
</reference>
<sequence length="16" mass="1685">MAELNGASLYMGCLLV</sequence>
<evidence type="ECO:0000313" key="1">
    <source>
        <dbReference type="EMBL" id="TLP65549.1"/>
    </source>
</evidence>
<dbReference type="EMBL" id="VAUO01000001">
    <property type="protein sequence ID" value="TLP65549.1"/>
    <property type="molecule type" value="Genomic_DNA"/>
</dbReference>
<dbReference type="AlphaFoldDB" id="A0A5R8ZIF4"/>